<evidence type="ECO:0000313" key="2">
    <source>
        <dbReference type="EMBL" id="KAK3251121.1"/>
    </source>
</evidence>
<name>A0AAE0EXF4_9CHLO</name>
<dbReference type="AlphaFoldDB" id="A0AAE0EXF4"/>
<keyword evidence="3" id="KW-1185">Reference proteome</keyword>
<proteinExistence type="predicted"/>
<organism evidence="1 3">
    <name type="scientific">Cymbomonas tetramitiformis</name>
    <dbReference type="NCBI Taxonomy" id="36881"/>
    <lineage>
        <taxon>Eukaryota</taxon>
        <taxon>Viridiplantae</taxon>
        <taxon>Chlorophyta</taxon>
        <taxon>Pyramimonadophyceae</taxon>
        <taxon>Pyramimonadales</taxon>
        <taxon>Pyramimonadaceae</taxon>
        <taxon>Cymbomonas</taxon>
    </lineage>
</organism>
<dbReference type="Proteomes" id="UP001190700">
    <property type="component" value="Unassembled WGS sequence"/>
</dbReference>
<dbReference type="EMBL" id="LGRX02026261">
    <property type="protein sequence ID" value="KAK3251121.1"/>
    <property type="molecule type" value="Genomic_DNA"/>
</dbReference>
<sequence>MSSTWVVPPKPESRGPAGLSSVYFFNGLEDGSGVSQAASLILQPVLQFGKSGCLNDPLLWGEWHFTAYMVLGNGRAYCGKRLAVKPGETLEGGMVAGSSGEWTVTARRVASGQTSSYTANLDMPTGRKIDAAYATLEGMIIYNCKTYPSNNGTTFTNNVIKDGNGNLVNFKRTAWTPVVKHSECGQAVIRTMDGSGDVELVY</sequence>
<evidence type="ECO:0000313" key="1">
    <source>
        <dbReference type="EMBL" id="KAK3243742.1"/>
    </source>
</evidence>
<protein>
    <submittedName>
        <fullName evidence="1">Uncharacterized protein</fullName>
    </submittedName>
</protein>
<evidence type="ECO:0000313" key="3">
    <source>
        <dbReference type="Proteomes" id="UP001190700"/>
    </source>
</evidence>
<gene>
    <name evidence="2" type="ORF">CYMTET_39531</name>
    <name evidence="1" type="ORF">CYMTET_46621</name>
</gene>
<reference evidence="1" key="2">
    <citation type="submission" date="2023-06" db="EMBL/GenBank/DDBJ databases">
        <title>Long-read-based genome assembly of the green algal bacterivore Cymbomonas tetramitiformis.</title>
        <authorList>
            <person name="Gyaltshen Y."/>
            <person name="Rozenberg A."/>
            <person name="Paasch A."/>
            <person name="Burns J.A."/>
            <person name="Warring S."/>
            <person name="Larson R."/>
            <person name="Maurer-Alcala X."/>
            <person name="Dacks J."/>
            <person name="Kim E."/>
        </authorList>
    </citation>
    <scope>NUCLEOTIDE SEQUENCE</scope>
    <source>
        <strain evidence="1">PLY_AMNH</strain>
    </source>
</reference>
<comment type="caution">
    <text evidence="1">The sequence shown here is derived from an EMBL/GenBank/DDBJ whole genome shotgun (WGS) entry which is preliminary data.</text>
</comment>
<dbReference type="EMBL" id="LGRX02032671">
    <property type="protein sequence ID" value="KAK3243742.1"/>
    <property type="molecule type" value="Genomic_DNA"/>
</dbReference>
<reference evidence="1 3" key="1">
    <citation type="journal article" date="2015" name="Genome Biol. Evol.">
        <title>Comparative Genomics of a Bacterivorous Green Alga Reveals Evolutionary Causalities and Consequences of Phago-Mixotrophic Mode of Nutrition.</title>
        <authorList>
            <person name="Burns J.A."/>
            <person name="Paasch A."/>
            <person name="Narechania A."/>
            <person name="Kim E."/>
        </authorList>
    </citation>
    <scope>NUCLEOTIDE SEQUENCE [LARGE SCALE GENOMIC DNA]</scope>
    <source>
        <strain evidence="1">PLY_AMNH</strain>
    </source>
</reference>
<accession>A0AAE0EXF4</accession>